<proteinExistence type="predicted"/>
<dbReference type="Proteomes" id="UP000031443">
    <property type="component" value="Unassembled WGS sequence"/>
</dbReference>
<dbReference type="AlphaFoldDB" id="M7AY86"/>
<keyword evidence="3" id="KW-1185">Reference proteome</keyword>
<name>M7AY86_CHEMY</name>
<organism evidence="2 3">
    <name type="scientific">Chelonia mydas</name>
    <name type="common">Green sea-turtle</name>
    <name type="synonym">Chelonia agassizi</name>
    <dbReference type="NCBI Taxonomy" id="8469"/>
    <lineage>
        <taxon>Eukaryota</taxon>
        <taxon>Metazoa</taxon>
        <taxon>Chordata</taxon>
        <taxon>Craniata</taxon>
        <taxon>Vertebrata</taxon>
        <taxon>Euteleostomi</taxon>
        <taxon>Archelosauria</taxon>
        <taxon>Testudinata</taxon>
        <taxon>Testudines</taxon>
        <taxon>Cryptodira</taxon>
        <taxon>Durocryptodira</taxon>
        <taxon>Americhelydia</taxon>
        <taxon>Chelonioidea</taxon>
        <taxon>Cheloniidae</taxon>
        <taxon>Chelonia</taxon>
    </lineage>
</organism>
<evidence type="ECO:0000313" key="2">
    <source>
        <dbReference type="EMBL" id="EMP24733.1"/>
    </source>
</evidence>
<gene>
    <name evidence="2" type="ORF">UY3_18187</name>
</gene>
<sequence>MFKEIEALDLTPVTQGEDDFLPANLNLDDIAPPLFSPCSLPLTAASAPTSEEPWDSFINPATDGIPLTTTKPAQVTASAMRPGHLSPGAPPVGAEQSTSIPGGGPTEDNPPPDAVAAKSTIEPVLVSLRAPSPPP</sequence>
<protein>
    <submittedName>
        <fullName evidence="2">Uncharacterized protein</fullName>
    </submittedName>
</protein>
<evidence type="ECO:0000256" key="1">
    <source>
        <dbReference type="SAM" id="MobiDB-lite"/>
    </source>
</evidence>
<evidence type="ECO:0000313" key="3">
    <source>
        <dbReference type="Proteomes" id="UP000031443"/>
    </source>
</evidence>
<reference evidence="3" key="1">
    <citation type="journal article" date="2013" name="Nat. Genet.">
        <title>The draft genomes of soft-shell turtle and green sea turtle yield insights into the development and evolution of the turtle-specific body plan.</title>
        <authorList>
            <person name="Wang Z."/>
            <person name="Pascual-Anaya J."/>
            <person name="Zadissa A."/>
            <person name="Li W."/>
            <person name="Niimura Y."/>
            <person name="Huang Z."/>
            <person name="Li C."/>
            <person name="White S."/>
            <person name="Xiong Z."/>
            <person name="Fang D."/>
            <person name="Wang B."/>
            <person name="Ming Y."/>
            <person name="Chen Y."/>
            <person name="Zheng Y."/>
            <person name="Kuraku S."/>
            <person name="Pignatelli M."/>
            <person name="Herrero J."/>
            <person name="Beal K."/>
            <person name="Nozawa M."/>
            <person name="Li Q."/>
            <person name="Wang J."/>
            <person name="Zhang H."/>
            <person name="Yu L."/>
            <person name="Shigenobu S."/>
            <person name="Wang J."/>
            <person name="Liu J."/>
            <person name="Flicek P."/>
            <person name="Searle S."/>
            <person name="Wang J."/>
            <person name="Kuratani S."/>
            <person name="Yin Y."/>
            <person name="Aken B."/>
            <person name="Zhang G."/>
            <person name="Irie N."/>
        </authorList>
    </citation>
    <scope>NUCLEOTIDE SEQUENCE [LARGE SCALE GENOMIC DNA]</scope>
</reference>
<dbReference type="EMBL" id="KB598656">
    <property type="protein sequence ID" value="EMP24733.1"/>
    <property type="molecule type" value="Genomic_DNA"/>
</dbReference>
<accession>M7AY86</accession>
<feature type="region of interest" description="Disordered" evidence="1">
    <location>
        <begin position="78"/>
        <end position="135"/>
    </location>
</feature>